<gene>
    <name evidence="2" type="ORF">GCM10010832_17250</name>
</gene>
<organism evidence="2 3">
    <name type="scientific">Psychroflexus planctonicus</name>
    <dbReference type="NCBI Taxonomy" id="1526575"/>
    <lineage>
        <taxon>Bacteria</taxon>
        <taxon>Pseudomonadati</taxon>
        <taxon>Bacteroidota</taxon>
        <taxon>Flavobacteriia</taxon>
        <taxon>Flavobacteriales</taxon>
        <taxon>Flavobacteriaceae</taxon>
        <taxon>Psychroflexus</taxon>
    </lineage>
</organism>
<protein>
    <recommendedName>
        <fullName evidence="1">TonB C-terminal domain-containing protein</fullName>
    </recommendedName>
</protein>
<evidence type="ECO:0000259" key="1">
    <source>
        <dbReference type="Pfam" id="PF03544"/>
    </source>
</evidence>
<accession>A0ABQ1SFV8</accession>
<dbReference type="Pfam" id="PF03544">
    <property type="entry name" value="TonB_C"/>
    <property type="match status" value="1"/>
</dbReference>
<sequence length="562" mass="64979">MLLYSGTHAQKIESVQKTHEKYVKIGETLFSDSDEEFKMLVDVLIEDLKEKVNRNEFYKTKAFLNVLAKRELSSKYASLFNQYNVSYTTYLQHLKKGFVENVTEISPEEEKIYQNYLAEAEAFFEKQKTNQIINKDLRLDRDKNEILSRESFYKLKAYAKVAARYDFLDYIREDLLNLKSDYDYYLDRMISTGMLNASSNEKKLTKENYHFVKSPVYEGCDPNLPNQSLEYCTRSKIKAFFDKNFDMEQAQKIMNTETIQFFVHFDIDKQGNIKNIQGYTPNKKLDVLAKEALEKLPKLKPAKSEGKAVEYNYVMPFGFDTNAAKNQRLKMQERRAPIYPGCDEKMSNNLLRDCMNEKVSSFLNKSSLSEAAKKVLDEGMYKAYVKFKVTKEGYVEVFKINTDQPKLIPLVEEMIAGLPKMKPALLKGKSVAVFYTIPLNIKIGNSSSTKNFKAPIYPGCDMDMSNYELKHCMQEKIQYFFQKQIKKANFSEKIDTGNYNVLVNFQIDATGKVSDINADGLFTSLNNEVESILKKLPPIFPAKEEGLAVKSEHRISFSIEID</sequence>
<dbReference type="InterPro" id="IPR037682">
    <property type="entry name" value="TonB_C"/>
</dbReference>
<feature type="domain" description="TonB C-terminal" evidence="1">
    <location>
        <begin position="262"/>
        <end position="320"/>
    </location>
</feature>
<dbReference type="EMBL" id="BMGM01000007">
    <property type="protein sequence ID" value="GGE37571.1"/>
    <property type="molecule type" value="Genomic_DNA"/>
</dbReference>
<comment type="caution">
    <text evidence="2">The sequence shown here is derived from an EMBL/GenBank/DDBJ whole genome shotgun (WGS) entry which is preliminary data.</text>
</comment>
<dbReference type="Gene3D" id="3.30.1150.10">
    <property type="match status" value="1"/>
</dbReference>
<evidence type="ECO:0000313" key="3">
    <source>
        <dbReference type="Proteomes" id="UP000599179"/>
    </source>
</evidence>
<reference evidence="3" key="1">
    <citation type="journal article" date="2019" name="Int. J. Syst. Evol. Microbiol.">
        <title>The Global Catalogue of Microorganisms (GCM) 10K type strain sequencing project: providing services to taxonomists for standard genome sequencing and annotation.</title>
        <authorList>
            <consortium name="The Broad Institute Genomics Platform"/>
            <consortium name="The Broad Institute Genome Sequencing Center for Infectious Disease"/>
            <person name="Wu L."/>
            <person name="Ma J."/>
        </authorList>
    </citation>
    <scope>NUCLEOTIDE SEQUENCE [LARGE SCALE GENOMIC DNA]</scope>
    <source>
        <strain evidence="3">CGMCC 1.12931</strain>
    </source>
</reference>
<evidence type="ECO:0000313" key="2">
    <source>
        <dbReference type="EMBL" id="GGE37571.1"/>
    </source>
</evidence>
<name>A0ABQ1SFV8_9FLAO</name>
<keyword evidence="3" id="KW-1185">Reference proteome</keyword>
<proteinExistence type="predicted"/>
<dbReference type="Proteomes" id="UP000599179">
    <property type="component" value="Unassembled WGS sequence"/>
</dbReference>